<reference evidence="1 2" key="1">
    <citation type="submission" date="2020-07" db="EMBL/GenBank/DDBJ databases">
        <title>Sequencing the genomes of 1000 actinobacteria strains.</title>
        <authorList>
            <person name="Klenk H.-P."/>
        </authorList>
    </citation>
    <scope>NUCLEOTIDE SEQUENCE [LARGE SCALE GENOMIC DNA]</scope>
    <source>
        <strain evidence="1 2">DSM 29531</strain>
    </source>
</reference>
<evidence type="ECO:0000313" key="2">
    <source>
        <dbReference type="Proteomes" id="UP000571817"/>
    </source>
</evidence>
<evidence type="ECO:0000313" key="1">
    <source>
        <dbReference type="EMBL" id="NYJ75989.1"/>
    </source>
</evidence>
<dbReference type="EMBL" id="JACCFW010000001">
    <property type="protein sequence ID" value="NYJ75989.1"/>
    <property type="molecule type" value="Genomic_DNA"/>
</dbReference>
<name>A0A853DJ49_9MICO</name>
<organism evidence="1 2">
    <name type="scientific">Allobranchiibius huperziae</name>
    <dbReference type="NCBI Taxonomy" id="1874116"/>
    <lineage>
        <taxon>Bacteria</taxon>
        <taxon>Bacillati</taxon>
        <taxon>Actinomycetota</taxon>
        <taxon>Actinomycetes</taxon>
        <taxon>Micrococcales</taxon>
        <taxon>Dermacoccaceae</taxon>
        <taxon>Allobranchiibius</taxon>
    </lineage>
</organism>
<protein>
    <recommendedName>
        <fullName evidence="3">Ferric siderophore reductase C-terminal domain-containing protein</fullName>
    </recommendedName>
</protein>
<sequence>MTHARPFGPGSLDALRDLGPFFVVRTHGEGPPPAPWSPVTDLLADPAPRVEQVRAYLASGVGLDPSRVELRVAASVMHLGLVARLVSPWVGLAARDGVLLPVGVDDLWWIPSLGGGFELSVASRALDRARPGPLDAWAVGLVRDLLAPLVDAVQGSPSVLWGNTASAVNGAVIAGSATHPELSARLRTVADALLAGLPGPGGLGVHTGLVGTSRFRRRSCCLIYRVGGDVRPRAVCGDCILATS</sequence>
<evidence type="ECO:0008006" key="3">
    <source>
        <dbReference type="Google" id="ProtNLM"/>
    </source>
</evidence>
<proteinExistence type="predicted"/>
<gene>
    <name evidence="1" type="ORF">HNR15_002952</name>
</gene>
<keyword evidence="2" id="KW-1185">Reference proteome</keyword>
<comment type="caution">
    <text evidence="1">The sequence shown here is derived from an EMBL/GenBank/DDBJ whole genome shotgun (WGS) entry which is preliminary data.</text>
</comment>
<dbReference type="RefSeq" id="WP_179483091.1">
    <property type="nucleotide sequence ID" value="NZ_JACCFW010000001.1"/>
</dbReference>
<dbReference type="AlphaFoldDB" id="A0A853DJ49"/>
<accession>A0A853DJ49</accession>
<dbReference type="Proteomes" id="UP000571817">
    <property type="component" value="Unassembled WGS sequence"/>
</dbReference>